<feature type="domain" description="DUF4352" evidence="4">
    <location>
        <begin position="186"/>
        <end position="312"/>
    </location>
</feature>
<accession>A0A542ZTI6</accession>
<protein>
    <submittedName>
        <fullName evidence="5">Uncharacterized protein DUF4352</fullName>
    </submittedName>
</protein>
<dbReference type="InterPro" id="IPR029051">
    <property type="entry name" value="DUF4352"/>
</dbReference>
<dbReference type="OrthoDB" id="4424518at2"/>
<evidence type="ECO:0000259" key="4">
    <source>
        <dbReference type="Pfam" id="PF11611"/>
    </source>
</evidence>
<comment type="caution">
    <text evidence="5">The sequence shown here is derived from an EMBL/GenBank/DDBJ whole genome shotgun (WGS) entry which is preliminary data.</text>
</comment>
<keyword evidence="3" id="KW-0812">Transmembrane</keyword>
<evidence type="ECO:0000256" key="1">
    <source>
        <dbReference type="ARBA" id="ARBA00022729"/>
    </source>
</evidence>
<name>A0A542ZTI6_RARFA</name>
<feature type="compositionally biased region" description="Low complexity" evidence="2">
    <location>
        <begin position="134"/>
        <end position="145"/>
    </location>
</feature>
<keyword evidence="1" id="KW-0732">Signal</keyword>
<feature type="compositionally biased region" description="Pro residues" evidence="2">
    <location>
        <begin position="7"/>
        <end position="33"/>
    </location>
</feature>
<dbReference type="RefSeq" id="WP_142117858.1">
    <property type="nucleotide sequence ID" value="NZ_BAAASV010000002.1"/>
</dbReference>
<organism evidence="5 6">
    <name type="scientific">Rarobacter faecitabidus</name>
    <dbReference type="NCBI Taxonomy" id="13243"/>
    <lineage>
        <taxon>Bacteria</taxon>
        <taxon>Bacillati</taxon>
        <taxon>Actinomycetota</taxon>
        <taxon>Actinomycetes</taxon>
        <taxon>Micrococcales</taxon>
        <taxon>Rarobacteraceae</taxon>
        <taxon>Rarobacter</taxon>
    </lineage>
</organism>
<feature type="transmembrane region" description="Helical" evidence="3">
    <location>
        <begin position="48"/>
        <end position="66"/>
    </location>
</feature>
<keyword evidence="3" id="KW-1133">Transmembrane helix</keyword>
<reference evidence="5 6" key="1">
    <citation type="submission" date="2019-06" db="EMBL/GenBank/DDBJ databases">
        <title>Sequencing the genomes of 1000 actinobacteria strains.</title>
        <authorList>
            <person name="Klenk H.-P."/>
        </authorList>
    </citation>
    <scope>NUCLEOTIDE SEQUENCE [LARGE SCALE GENOMIC DNA]</scope>
    <source>
        <strain evidence="5 6">DSM 4813</strain>
    </source>
</reference>
<evidence type="ECO:0000313" key="5">
    <source>
        <dbReference type="EMBL" id="TQL63579.1"/>
    </source>
</evidence>
<evidence type="ECO:0000313" key="6">
    <source>
        <dbReference type="Proteomes" id="UP000315389"/>
    </source>
</evidence>
<evidence type="ECO:0000256" key="3">
    <source>
        <dbReference type="SAM" id="Phobius"/>
    </source>
</evidence>
<feature type="compositionally biased region" description="Acidic residues" evidence="2">
    <location>
        <begin position="146"/>
        <end position="176"/>
    </location>
</feature>
<dbReference type="Gene3D" id="2.60.40.1240">
    <property type="match status" value="1"/>
</dbReference>
<dbReference type="AlphaFoldDB" id="A0A542ZTI6"/>
<evidence type="ECO:0000256" key="2">
    <source>
        <dbReference type="SAM" id="MobiDB-lite"/>
    </source>
</evidence>
<feature type="transmembrane region" description="Helical" evidence="3">
    <location>
        <begin position="99"/>
        <end position="121"/>
    </location>
</feature>
<dbReference type="EMBL" id="VFOS01000001">
    <property type="protein sequence ID" value="TQL63579.1"/>
    <property type="molecule type" value="Genomic_DNA"/>
</dbReference>
<dbReference type="InterPro" id="IPR029050">
    <property type="entry name" value="Immunoprotect_excell_Ig-like"/>
</dbReference>
<proteinExistence type="predicted"/>
<dbReference type="Pfam" id="PF11611">
    <property type="entry name" value="DUF4352"/>
    <property type="match status" value="1"/>
</dbReference>
<dbReference type="Proteomes" id="UP000315389">
    <property type="component" value="Unassembled WGS sequence"/>
</dbReference>
<feature type="transmembrane region" description="Helical" evidence="3">
    <location>
        <begin position="72"/>
        <end position="92"/>
    </location>
</feature>
<feature type="region of interest" description="Disordered" evidence="2">
    <location>
        <begin position="1"/>
        <end position="43"/>
    </location>
</feature>
<keyword evidence="3" id="KW-0472">Membrane</keyword>
<sequence length="319" mass="32840">MTDQQPFPQPGPQPPHDSVPVGPVPTGPLPTGPVPTGTGPGSEKRKSTVGLIGLIAAIAGALVAWIPLIGVIGWPLFLTGLILGIVGVTRAGEKKGTSIAAIIVSVLGPILAIIISVALIADSTSDALKNVTLPSTTPTVSTPSTADDDSDDAAPPADDDSTPEDSEDEPSTDDEVGTTRENPAPIGSTISTDKWEVTIDSVEIDAAKTVKKKYKGSEADPDEGNVWVLVTMTAKYIGDDKGGDMPWATVDYVTADGNTIDTDTTGYFLDGSFDSTSKLYTGASTTGTILFQVPKDTADQGVLSVSPDLFGDSTFVAVK</sequence>
<feature type="region of interest" description="Disordered" evidence="2">
    <location>
        <begin position="130"/>
        <end position="192"/>
    </location>
</feature>
<gene>
    <name evidence="5" type="ORF">FB461_0041</name>
</gene>
<keyword evidence="6" id="KW-1185">Reference proteome</keyword>